<evidence type="ECO:0000313" key="4">
    <source>
        <dbReference type="Proteomes" id="UP000186465"/>
    </source>
</evidence>
<dbReference type="Pfam" id="PF02698">
    <property type="entry name" value="DUF218"/>
    <property type="match status" value="1"/>
</dbReference>
<dbReference type="STRING" id="156892.BM477_01700"/>
<dbReference type="GO" id="GO:0005886">
    <property type="term" value="C:plasma membrane"/>
    <property type="evidence" value="ECO:0007669"/>
    <property type="project" value="TreeGrafter"/>
</dbReference>
<reference evidence="4" key="1">
    <citation type="submission" date="2016-11" db="EMBL/GenBank/DDBJ databases">
        <title>Actinomyces gypaetusis sp. nov. isolated from Gypaetus barbatus in Qinghai Tibet Plateau China.</title>
        <authorList>
            <person name="Meng X."/>
        </authorList>
    </citation>
    <scope>NUCLEOTIDE SEQUENCE [LARGE SCALE GENOMIC DNA]</scope>
    <source>
        <strain evidence="4">DSM 15383</strain>
    </source>
</reference>
<feature type="region of interest" description="Disordered" evidence="1">
    <location>
        <begin position="206"/>
        <end position="226"/>
    </location>
</feature>
<comment type="caution">
    <text evidence="3">The sequence shown here is derived from an EMBL/GenBank/DDBJ whole genome shotgun (WGS) entry which is preliminary data.</text>
</comment>
<protein>
    <recommendedName>
        <fullName evidence="2">DUF218 domain-containing protein</fullName>
    </recommendedName>
</protein>
<gene>
    <name evidence="3" type="ORF">BM477_01700</name>
</gene>
<sequence length="226" mass="24268">MKHWLRAVAGFLATALGLALVGGLVMNWIVKSSCGDKCYELAEFSPAPDAQAIMVLGAAVYPGPRPSPMLQQRLDTAIAVWKMNPELPIIMSGDANGGSGNETEVMARYAVSAGVPKARIFIDGKGVSTYYSLARAVNTFKATNLIVVTQDYHLPRALYLAQSLRVDAVGVISPGREEGQLGRDIREVGARVKAWIYAQIQPQSEADGPYDLRGDGQVTAPASTYR</sequence>
<proteinExistence type="predicted"/>
<dbReference type="EMBL" id="MPDM01000002">
    <property type="protein sequence ID" value="OKL50139.1"/>
    <property type="molecule type" value="Genomic_DNA"/>
</dbReference>
<accession>A0A1Q5PRM2</accession>
<organism evidence="3 4">
    <name type="scientific">Boudabousia marimammalium</name>
    <dbReference type="NCBI Taxonomy" id="156892"/>
    <lineage>
        <taxon>Bacteria</taxon>
        <taxon>Bacillati</taxon>
        <taxon>Actinomycetota</taxon>
        <taxon>Actinomycetes</taxon>
        <taxon>Actinomycetales</taxon>
        <taxon>Actinomycetaceae</taxon>
        <taxon>Boudabousia</taxon>
    </lineage>
</organism>
<dbReference type="AlphaFoldDB" id="A0A1Q5PRM2"/>
<evidence type="ECO:0000256" key="1">
    <source>
        <dbReference type="SAM" id="MobiDB-lite"/>
    </source>
</evidence>
<dbReference type="PANTHER" id="PTHR30336">
    <property type="entry name" value="INNER MEMBRANE PROTEIN, PROBABLE PERMEASE"/>
    <property type="match status" value="1"/>
</dbReference>
<dbReference type="OrthoDB" id="9782395at2"/>
<evidence type="ECO:0000313" key="3">
    <source>
        <dbReference type="EMBL" id="OKL50139.1"/>
    </source>
</evidence>
<dbReference type="InterPro" id="IPR051599">
    <property type="entry name" value="Cell_Envelope_Assoc"/>
</dbReference>
<dbReference type="InterPro" id="IPR003848">
    <property type="entry name" value="DUF218"/>
</dbReference>
<feature type="domain" description="DUF218" evidence="2">
    <location>
        <begin position="51"/>
        <end position="168"/>
    </location>
</feature>
<dbReference type="Proteomes" id="UP000186465">
    <property type="component" value="Unassembled WGS sequence"/>
</dbReference>
<evidence type="ECO:0000259" key="2">
    <source>
        <dbReference type="Pfam" id="PF02698"/>
    </source>
</evidence>
<keyword evidence="4" id="KW-1185">Reference proteome</keyword>
<dbReference type="CDD" id="cd06259">
    <property type="entry name" value="YdcF-like"/>
    <property type="match status" value="1"/>
</dbReference>
<dbReference type="PANTHER" id="PTHR30336:SF20">
    <property type="entry name" value="DUF218 DOMAIN-CONTAINING PROTEIN"/>
    <property type="match status" value="1"/>
</dbReference>
<dbReference type="RefSeq" id="WP_075360963.1">
    <property type="nucleotide sequence ID" value="NZ_MPDM01000002.1"/>
</dbReference>
<name>A0A1Q5PRM2_9ACTO</name>